<dbReference type="EMBL" id="FMSP01000023">
    <property type="protein sequence ID" value="SCV74752.1"/>
    <property type="molecule type" value="Genomic_DNA"/>
</dbReference>
<evidence type="ECO:0000313" key="4">
    <source>
        <dbReference type="EMBL" id="SCV74752.1"/>
    </source>
</evidence>
<dbReference type="AlphaFoldDB" id="A0A238FLX0"/>
<evidence type="ECO:0000256" key="3">
    <source>
        <dbReference type="SAM" id="MobiDB-lite"/>
    </source>
</evidence>
<dbReference type="OrthoDB" id="10001928at2759"/>
<sequence>MDDLPDLTTFVRKTRGSGAPPPLIGASRTVIGDALYVFGGRSADATTAISKVLYRLDLGTFAWRRCSDGPSQLVPRCFHSANAFGDKLVVFGGQTAAHSRIDAPCGSSPPRPYRDDRTEAALIPGTTEAGTLVSAKTSERPPITLSSVAVYDTRTNQWSFPECRRSAGVTTAPTGRYGHLAAVTQTTIDMAPGYTPEVKLSRLTIIGGQNANNEPVFSVVVLDLDSMNWIDEAKFPRRVGSYRAAAVSSLVTIEPMSQNLIKTVDEQGTMQFSGSVHSSTARPSDEEQPEPIVVFSNSNFADPRRELDLVAAPIDQLSNPPFVSVRSREGSRSGPPGLRFPSAHMCGHHMIVTGVHVDQAGTRLAIWSFDLGPRGASGAHSSSDPLRWEQVDSHILKAGSWNSAVMHNNLLLLLGSKEANAAHDYAQRRCNFEHVAIIDLESFGIYEPPRRVLSHTEQSFGLLALSQSSLDDFTVISRDDERTACSRLLLTTRWPWLKGELAKFDKQTRQLEMSSGAGTDSEDSDMVDPTQKARGNFHKSENPPIPMPDSTVFPLTDDSLRLPFDSSTTRALLQFFFTLSLSTPLQRSISTLNTLLLISKTYPVFPPSLERLTVHALHESLSANTAAKIFEAASLAGATALRSRAARTMLKATAPAMSEYHSTWGSSSGHYAGSIHAPSSRPRSIDSFPSKPRTSNEVSRL</sequence>
<dbReference type="SUPFAM" id="SSF117281">
    <property type="entry name" value="Kelch motif"/>
    <property type="match status" value="1"/>
</dbReference>
<protein>
    <submittedName>
        <fullName evidence="4">BQ2448_7781 protein</fullName>
    </submittedName>
</protein>
<dbReference type="Proteomes" id="UP000198372">
    <property type="component" value="Unassembled WGS sequence"/>
</dbReference>
<evidence type="ECO:0000313" key="5">
    <source>
        <dbReference type="Proteomes" id="UP000198372"/>
    </source>
</evidence>
<dbReference type="PANTHER" id="PTHR43503">
    <property type="entry name" value="MCG48959-RELATED"/>
    <property type="match status" value="1"/>
</dbReference>
<feature type="region of interest" description="Disordered" evidence="3">
    <location>
        <begin position="508"/>
        <end position="548"/>
    </location>
</feature>
<dbReference type="InterPro" id="IPR015915">
    <property type="entry name" value="Kelch-typ_b-propeller"/>
</dbReference>
<dbReference type="PANTHER" id="PTHR43503:SF2">
    <property type="entry name" value="NEGATIVE REGULATOR OF SPORULATION MDS3-RELATED"/>
    <property type="match status" value="1"/>
</dbReference>
<organism evidence="4 5">
    <name type="scientific">Microbotryum intermedium</name>
    <dbReference type="NCBI Taxonomy" id="269621"/>
    <lineage>
        <taxon>Eukaryota</taxon>
        <taxon>Fungi</taxon>
        <taxon>Dikarya</taxon>
        <taxon>Basidiomycota</taxon>
        <taxon>Pucciniomycotina</taxon>
        <taxon>Microbotryomycetes</taxon>
        <taxon>Microbotryales</taxon>
        <taxon>Microbotryaceae</taxon>
        <taxon>Microbotryum</taxon>
    </lineage>
</organism>
<evidence type="ECO:0000256" key="1">
    <source>
        <dbReference type="ARBA" id="ARBA00022441"/>
    </source>
</evidence>
<name>A0A238FLX0_9BASI</name>
<gene>
    <name evidence="4" type="ORF">BQ2448_7781</name>
</gene>
<evidence type="ECO:0000256" key="2">
    <source>
        <dbReference type="ARBA" id="ARBA00022737"/>
    </source>
</evidence>
<dbReference type="GO" id="GO:0045454">
    <property type="term" value="P:cell redox homeostasis"/>
    <property type="evidence" value="ECO:0007669"/>
    <property type="project" value="TreeGrafter"/>
</dbReference>
<dbReference type="STRING" id="269621.A0A238FLX0"/>
<dbReference type="GO" id="GO:0005829">
    <property type="term" value="C:cytosol"/>
    <property type="evidence" value="ECO:0007669"/>
    <property type="project" value="TreeGrafter"/>
</dbReference>
<accession>A0A238FLX0</accession>
<dbReference type="InterPro" id="IPR011333">
    <property type="entry name" value="SKP1/BTB/POZ_sf"/>
</dbReference>
<keyword evidence="2" id="KW-0677">Repeat</keyword>
<proteinExistence type="predicted"/>
<reference evidence="5" key="1">
    <citation type="submission" date="2016-09" db="EMBL/GenBank/DDBJ databases">
        <authorList>
            <person name="Jeantristanb JTB J.-T."/>
            <person name="Ricardo R."/>
        </authorList>
    </citation>
    <scope>NUCLEOTIDE SEQUENCE [LARGE SCALE GENOMIC DNA]</scope>
</reference>
<dbReference type="GO" id="GO:0005739">
    <property type="term" value="C:mitochondrion"/>
    <property type="evidence" value="ECO:0007669"/>
    <property type="project" value="TreeGrafter"/>
</dbReference>
<feature type="compositionally biased region" description="Polar residues" evidence="3">
    <location>
        <begin position="692"/>
        <end position="701"/>
    </location>
</feature>
<dbReference type="Gene3D" id="2.120.10.80">
    <property type="entry name" value="Kelch-type beta propeller"/>
    <property type="match status" value="1"/>
</dbReference>
<dbReference type="Gene3D" id="3.30.710.10">
    <property type="entry name" value="Potassium Channel Kv1.1, Chain A"/>
    <property type="match status" value="1"/>
</dbReference>
<feature type="region of interest" description="Disordered" evidence="3">
    <location>
        <begin position="672"/>
        <end position="701"/>
    </location>
</feature>
<keyword evidence="5" id="KW-1185">Reference proteome</keyword>
<keyword evidence="1" id="KW-0880">Kelch repeat</keyword>